<comment type="similarity">
    <text evidence="3">Belongs to the flavin-dependent halogenase family. Bacterial tryptophan halogenase subfamily.</text>
</comment>
<dbReference type="Gene3D" id="3.30.9.100">
    <property type="match status" value="1"/>
</dbReference>
<name>A0ABV9CV61_9ACTN</name>
<dbReference type="EMBL" id="JBHSFP010000055">
    <property type="protein sequence ID" value="MFC4536725.1"/>
    <property type="molecule type" value="Genomic_DNA"/>
</dbReference>
<dbReference type="Gene3D" id="3.50.50.60">
    <property type="entry name" value="FAD/NAD(P)-binding domain"/>
    <property type="match status" value="1"/>
</dbReference>
<evidence type="ECO:0000256" key="2">
    <source>
        <dbReference type="ARBA" id="ARBA00023033"/>
    </source>
</evidence>
<evidence type="ECO:0000256" key="1">
    <source>
        <dbReference type="ARBA" id="ARBA00023002"/>
    </source>
</evidence>
<proteinExistence type="inferred from homology"/>
<evidence type="ECO:0000313" key="4">
    <source>
        <dbReference type="EMBL" id="MFC4536725.1"/>
    </source>
</evidence>
<comment type="caution">
    <text evidence="4">The sequence shown here is derived from an EMBL/GenBank/DDBJ whole genome shotgun (WGS) entry which is preliminary data.</text>
</comment>
<evidence type="ECO:0000256" key="3">
    <source>
        <dbReference type="ARBA" id="ARBA00038396"/>
    </source>
</evidence>
<keyword evidence="5" id="KW-1185">Reference proteome</keyword>
<dbReference type="Pfam" id="PF04820">
    <property type="entry name" value="Trp_halogenase"/>
    <property type="match status" value="2"/>
</dbReference>
<keyword evidence="2" id="KW-0503">Monooxygenase</keyword>
<dbReference type="InterPro" id="IPR006905">
    <property type="entry name" value="Flavin_halogenase"/>
</dbReference>
<accession>A0ABV9CV61</accession>
<dbReference type="RefSeq" id="WP_380851720.1">
    <property type="nucleotide sequence ID" value="NZ_JBHSFP010000055.1"/>
</dbReference>
<gene>
    <name evidence="4" type="ORF">ACFO60_38655</name>
</gene>
<dbReference type="PRINTS" id="PR00420">
    <property type="entry name" value="RNGMNOXGNASE"/>
</dbReference>
<dbReference type="InterPro" id="IPR036188">
    <property type="entry name" value="FAD/NAD-bd_sf"/>
</dbReference>
<evidence type="ECO:0000313" key="5">
    <source>
        <dbReference type="Proteomes" id="UP001596004"/>
    </source>
</evidence>
<dbReference type="PANTHER" id="PTHR43747:SF5">
    <property type="entry name" value="FAD-BINDING DOMAIN-CONTAINING PROTEIN"/>
    <property type="match status" value="1"/>
</dbReference>
<sequence length="507" mass="55427">MTPSSSDRAAEESYDVVVIGGGPGGSTAATLVAMDGHRVLLLEKEMFPRFQIGESLLPVTIHGVCRLLGALPEIEKASFMPKRGGTFRWGASPEPWNFLFAYSPMLRGETSEAYQVERMKFDEILLRNASRQGVHVQEGVSVTGVIEEDGRVAGVRYTGADGAARTVRAAYVVDASGSRSSLYRAVGERHYSSFFQNLALFGYFEGGGRLPGPDRGNILCCAFDEGWFWYIPLSDTLTSVGAVVRREYAGGIQNDPEAAFRRFIDRCPMVRDLLKDAPRSRHEVYGRLRVRKDYSYSMSRFWRPGMVLVGDAACFIDPVFSTGVHLATYSGLLAARSINSYLAGDLDEDRSFAEFNDRYRREYRVFYEFLAAFYDMQADTGSYYWQAKKVSGMEGGELEAFASLVGGTTAEAGLLLNGASSQLVEAVARTGPAQTESGERMGALFGAPVVAEVMREMNQIQAGVLGNPHKQPPLLPSDLVPSPDHLRWAESAVVAARPAATVGSKEG</sequence>
<keyword evidence="1" id="KW-0560">Oxidoreductase</keyword>
<dbReference type="InterPro" id="IPR050816">
    <property type="entry name" value="Flavin-dep_Halogenase_NPB"/>
</dbReference>
<protein>
    <submittedName>
        <fullName evidence="4">Tryptophan 7-halogenase</fullName>
    </submittedName>
</protein>
<reference evidence="5" key="1">
    <citation type="journal article" date="2019" name="Int. J. Syst. Evol. Microbiol.">
        <title>The Global Catalogue of Microorganisms (GCM) 10K type strain sequencing project: providing services to taxonomists for standard genome sequencing and annotation.</title>
        <authorList>
            <consortium name="The Broad Institute Genomics Platform"/>
            <consortium name="The Broad Institute Genome Sequencing Center for Infectious Disease"/>
            <person name="Wu L."/>
            <person name="Ma J."/>
        </authorList>
    </citation>
    <scope>NUCLEOTIDE SEQUENCE [LARGE SCALE GENOMIC DNA]</scope>
    <source>
        <strain evidence="5">CGMCC 4.7132</strain>
    </source>
</reference>
<dbReference type="PANTHER" id="PTHR43747">
    <property type="entry name" value="FAD-BINDING PROTEIN"/>
    <property type="match status" value="1"/>
</dbReference>
<dbReference type="Proteomes" id="UP001596004">
    <property type="component" value="Unassembled WGS sequence"/>
</dbReference>
<organism evidence="4 5">
    <name type="scientific">Sphaerisporangium dianthi</name>
    <dbReference type="NCBI Taxonomy" id="1436120"/>
    <lineage>
        <taxon>Bacteria</taxon>
        <taxon>Bacillati</taxon>
        <taxon>Actinomycetota</taxon>
        <taxon>Actinomycetes</taxon>
        <taxon>Streptosporangiales</taxon>
        <taxon>Streptosporangiaceae</taxon>
        <taxon>Sphaerisporangium</taxon>
    </lineage>
</organism>
<dbReference type="SUPFAM" id="SSF51905">
    <property type="entry name" value="FAD/NAD(P)-binding domain"/>
    <property type="match status" value="1"/>
</dbReference>